<dbReference type="GO" id="GO:0008795">
    <property type="term" value="F:NAD+ synthase activity"/>
    <property type="evidence" value="ECO:0007669"/>
    <property type="project" value="UniProtKB-EC"/>
</dbReference>
<dbReference type="UniPathway" id="UPA00253">
    <property type="reaction ID" value="UER00333"/>
</dbReference>
<protein>
    <recommendedName>
        <fullName evidence="7">NH(3)-dependent NAD(+) synthetase</fullName>
        <ecNumber evidence="7">6.3.1.5</ecNumber>
    </recommendedName>
</protein>
<dbReference type="SUPFAM" id="SSF52402">
    <property type="entry name" value="Adenine nucleotide alpha hydrolases-like"/>
    <property type="match status" value="1"/>
</dbReference>
<sequence>MSNFDVKKVTNDCVQWIKDFFEKNGKDCMAVVGISGGKDSSVVAALCVEALGKDRVIGVLMPNGEQSDIDMARKLVEFLDIRNFEVNIKDAVCGVLNNLPFNGYDISEQTATNLPARIRMTTLYAVSQSMNGRVANTCNLSEDWVGYATRYGDAAGDFSPLSQLTVTEVKAIGRELGLPSELVDKTPTDGLCGKTDEDNLGFTYAELDAYIRDGIEPSKKVKAKIDSMHEKNLFKLQPMPSFVYQM</sequence>
<dbReference type="RefSeq" id="WP_118257164.1">
    <property type="nucleotide sequence ID" value="NZ_QRKN01000001.1"/>
</dbReference>
<comment type="caution">
    <text evidence="9">The sequence shown here is derived from an EMBL/GenBank/DDBJ whole genome shotgun (WGS) entry which is preliminary data.</text>
</comment>
<comment type="pathway">
    <text evidence="1">Cofactor biosynthesis; NAD(+) biosynthesis.</text>
</comment>
<dbReference type="PANTHER" id="PTHR23090">
    <property type="entry name" value="NH 3 /GLUTAMINE-DEPENDENT NAD + SYNTHETASE"/>
    <property type="match status" value="1"/>
</dbReference>
<dbReference type="Pfam" id="PF02540">
    <property type="entry name" value="NAD_synthase"/>
    <property type="match status" value="1"/>
</dbReference>
<accession>A0A414ZR46</accession>
<evidence type="ECO:0000256" key="7">
    <source>
        <dbReference type="RuleBase" id="RU003812"/>
    </source>
</evidence>
<evidence type="ECO:0000256" key="1">
    <source>
        <dbReference type="ARBA" id="ARBA00004790"/>
    </source>
</evidence>
<dbReference type="GO" id="GO:0003952">
    <property type="term" value="F:NAD+ synthase (glutamine-hydrolyzing) activity"/>
    <property type="evidence" value="ECO:0007669"/>
    <property type="project" value="InterPro"/>
</dbReference>
<gene>
    <name evidence="9" type="primary">nadE</name>
    <name evidence="9" type="ORF">DW172_03125</name>
</gene>
<dbReference type="GO" id="GO:0005737">
    <property type="term" value="C:cytoplasm"/>
    <property type="evidence" value="ECO:0007669"/>
    <property type="project" value="InterPro"/>
</dbReference>
<evidence type="ECO:0000313" key="10">
    <source>
        <dbReference type="Proteomes" id="UP000285865"/>
    </source>
</evidence>
<evidence type="ECO:0000259" key="8">
    <source>
        <dbReference type="Pfam" id="PF02540"/>
    </source>
</evidence>
<dbReference type="GO" id="GO:0004359">
    <property type="term" value="F:glutaminase activity"/>
    <property type="evidence" value="ECO:0007669"/>
    <property type="project" value="InterPro"/>
</dbReference>
<evidence type="ECO:0000256" key="4">
    <source>
        <dbReference type="ARBA" id="ARBA00022840"/>
    </source>
</evidence>
<keyword evidence="5 6" id="KW-0520">NAD</keyword>
<dbReference type="InterPro" id="IPR022310">
    <property type="entry name" value="NAD/GMP_synthase"/>
</dbReference>
<comment type="similarity">
    <text evidence="6">Belongs to the NAD synthetase family.</text>
</comment>
<organism evidence="9 10">
    <name type="scientific">Agathobacter rectalis</name>
    <dbReference type="NCBI Taxonomy" id="39491"/>
    <lineage>
        <taxon>Bacteria</taxon>
        <taxon>Bacillati</taxon>
        <taxon>Bacillota</taxon>
        <taxon>Clostridia</taxon>
        <taxon>Lachnospirales</taxon>
        <taxon>Lachnospiraceae</taxon>
        <taxon>Agathobacter</taxon>
    </lineage>
</organism>
<dbReference type="InterPro" id="IPR003694">
    <property type="entry name" value="NAD_synthase"/>
</dbReference>
<dbReference type="InterPro" id="IPR014729">
    <property type="entry name" value="Rossmann-like_a/b/a_fold"/>
</dbReference>
<evidence type="ECO:0000256" key="2">
    <source>
        <dbReference type="ARBA" id="ARBA00022598"/>
    </source>
</evidence>
<proteinExistence type="inferred from homology"/>
<dbReference type="Proteomes" id="UP000285865">
    <property type="component" value="Unassembled WGS sequence"/>
</dbReference>
<evidence type="ECO:0000256" key="5">
    <source>
        <dbReference type="ARBA" id="ARBA00023027"/>
    </source>
</evidence>
<dbReference type="EMBL" id="QRKN01000001">
    <property type="protein sequence ID" value="RHI25688.1"/>
    <property type="molecule type" value="Genomic_DNA"/>
</dbReference>
<dbReference type="EC" id="6.3.1.5" evidence="7"/>
<dbReference type="NCBIfam" id="TIGR00552">
    <property type="entry name" value="nadE"/>
    <property type="match status" value="1"/>
</dbReference>
<dbReference type="AlphaFoldDB" id="A0A414ZR46"/>
<dbReference type="CDD" id="cd00553">
    <property type="entry name" value="NAD_synthase"/>
    <property type="match status" value="1"/>
</dbReference>
<reference evidence="9 10" key="1">
    <citation type="submission" date="2018-08" db="EMBL/GenBank/DDBJ databases">
        <title>A genome reference for cultivated species of the human gut microbiota.</title>
        <authorList>
            <person name="Zou Y."/>
            <person name="Xue W."/>
            <person name="Luo G."/>
        </authorList>
    </citation>
    <scope>NUCLEOTIDE SEQUENCE [LARGE SCALE GENOMIC DNA]</scope>
    <source>
        <strain evidence="9 10">AM16-11</strain>
    </source>
</reference>
<keyword evidence="2 6" id="KW-0436">Ligase</keyword>
<feature type="domain" description="NAD/GMP synthase" evidence="8">
    <location>
        <begin position="10"/>
        <end position="237"/>
    </location>
</feature>
<evidence type="ECO:0000313" key="9">
    <source>
        <dbReference type="EMBL" id="RHI25688.1"/>
    </source>
</evidence>
<dbReference type="PANTHER" id="PTHR23090:SF9">
    <property type="entry name" value="GLUTAMINE-DEPENDENT NAD(+) SYNTHETASE"/>
    <property type="match status" value="1"/>
</dbReference>
<keyword evidence="3 6" id="KW-0547">Nucleotide-binding</keyword>
<dbReference type="Gene3D" id="3.40.50.620">
    <property type="entry name" value="HUPs"/>
    <property type="match status" value="1"/>
</dbReference>
<evidence type="ECO:0000256" key="6">
    <source>
        <dbReference type="RuleBase" id="RU003811"/>
    </source>
</evidence>
<name>A0A414ZR46_9FIRM</name>
<dbReference type="GO" id="GO:0005524">
    <property type="term" value="F:ATP binding"/>
    <property type="evidence" value="ECO:0007669"/>
    <property type="project" value="UniProtKB-KW"/>
</dbReference>
<evidence type="ECO:0000256" key="3">
    <source>
        <dbReference type="ARBA" id="ARBA00022741"/>
    </source>
</evidence>
<comment type="catalytic activity">
    <reaction evidence="7">
        <text>deamido-NAD(+) + NH4(+) + ATP = AMP + diphosphate + NAD(+) + H(+)</text>
        <dbReference type="Rhea" id="RHEA:21188"/>
        <dbReference type="ChEBI" id="CHEBI:15378"/>
        <dbReference type="ChEBI" id="CHEBI:28938"/>
        <dbReference type="ChEBI" id="CHEBI:30616"/>
        <dbReference type="ChEBI" id="CHEBI:33019"/>
        <dbReference type="ChEBI" id="CHEBI:57540"/>
        <dbReference type="ChEBI" id="CHEBI:58437"/>
        <dbReference type="ChEBI" id="CHEBI:456215"/>
        <dbReference type="EC" id="6.3.1.5"/>
    </reaction>
</comment>
<dbReference type="GO" id="GO:0009435">
    <property type="term" value="P:NAD+ biosynthetic process"/>
    <property type="evidence" value="ECO:0007669"/>
    <property type="project" value="UniProtKB-UniPathway"/>
</dbReference>
<keyword evidence="4 6" id="KW-0067">ATP-binding</keyword>